<keyword evidence="7" id="KW-1185">Reference proteome</keyword>
<dbReference type="Gene3D" id="1.10.1240.10">
    <property type="entry name" value="Methionine synthase domain"/>
    <property type="match status" value="1"/>
</dbReference>
<keyword evidence="1" id="KW-0678">Repressor</keyword>
<dbReference type="InterPro" id="IPR036724">
    <property type="entry name" value="Cobalamin-bd_sf"/>
</dbReference>
<evidence type="ECO:0000259" key="5">
    <source>
        <dbReference type="PROSITE" id="PS50937"/>
    </source>
</evidence>
<keyword evidence="3" id="KW-0238">DNA-binding</keyword>
<dbReference type="SUPFAM" id="SSF46955">
    <property type="entry name" value="Putative DNA-binding domain"/>
    <property type="match status" value="1"/>
</dbReference>
<gene>
    <name evidence="6" type="ORF">EI546_05005</name>
</gene>
<dbReference type="PANTHER" id="PTHR30204:SF69">
    <property type="entry name" value="MERR-FAMILY TRANSCRIPTIONAL REGULATOR"/>
    <property type="match status" value="1"/>
</dbReference>
<dbReference type="Gene3D" id="3.40.50.280">
    <property type="entry name" value="Cobalamin-binding domain"/>
    <property type="match status" value="1"/>
</dbReference>
<dbReference type="GO" id="GO:0003677">
    <property type="term" value="F:DNA binding"/>
    <property type="evidence" value="ECO:0007669"/>
    <property type="project" value="UniProtKB-KW"/>
</dbReference>
<evidence type="ECO:0000256" key="4">
    <source>
        <dbReference type="ARBA" id="ARBA00023163"/>
    </source>
</evidence>
<dbReference type="InterPro" id="IPR036594">
    <property type="entry name" value="Meth_synthase_dom"/>
</dbReference>
<keyword evidence="4" id="KW-0804">Transcription</keyword>
<evidence type="ECO:0000256" key="2">
    <source>
        <dbReference type="ARBA" id="ARBA00023015"/>
    </source>
</evidence>
<protein>
    <submittedName>
        <fullName evidence="6">MerR family transcriptional regulator</fullName>
    </submittedName>
</protein>
<dbReference type="PANTHER" id="PTHR30204">
    <property type="entry name" value="REDOX-CYCLING DRUG-SENSING TRANSCRIPTIONAL ACTIVATOR SOXR"/>
    <property type="match status" value="1"/>
</dbReference>
<dbReference type="Pfam" id="PF13411">
    <property type="entry name" value="MerR_1"/>
    <property type="match status" value="1"/>
</dbReference>
<dbReference type="AlphaFoldDB" id="A0A410G1K6"/>
<dbReference type="Proteomes" id="UP000285517">
    <property type="component" value="Chromosome"/>
</dbReference>
<evidence type="ECO:0000313" key="7">
    <source>
        <dbReference type="Proteomes" id="UP000285517"/>
    </source>
</evidence>
<dbReference type="EMBL" id="CP034951">
    <property type="protein sequence ID" value="QAA81125.1"/>
    <property type="molecule type" value="Genomic_DNA"/>
</dbReference>
<dbReference type="InterPro" id="IPR009061">
    <property type="entry name" value="DNA-bd_dom_put_sf"/>
</dbReference>
<dbReference type="PROSITE" id="PS50937">
    <property type="entry name" value="HTH_MERR_2"/>
    <property type="match status" value="1"/>
</dbReference>
<dbReference type="CDD" id="cd01104">
    <property type="entry name" value="HTH_MlrA-CarA"/>
    <property type="match status" value="1"/>
</dbReference>
<dbReference type="InterPro" id="IPR000551">
    <property type="entry name" value="MerR-type_HTH_dom"/>
</dbReference>
<feature type="domain" description="HTH merR-type" evidence="5">
    <location>
        <begin position="7"/>
        <end position="57"/>
    </location>
</feature>
<evidence type="ECO:0000256" key="1">
    <source>
        <dbReference type="ARBA" id="ARBA00022491"/>
    </source>
</evidence>
<sequence>MAVVKTEFSIKDLENLSDVKAHTIRIWEKRYNLLEPDRTDTNIRRYDMDNLKKLLNITLLYKAGHKISKLAEMDPIQIQTLITEETESNSTNYALESLRAAMLAFNVEKFDSVLENLLNERDFRDIYLNILVPLLRNAGMLWQTGTVDPSHEHFISQRIKHLLILKTAEVKKNIRDNELAEFVLYLPSGEGHEIGLLYANYELVRRGFKTLYLGANIPTESLEPVLKQKRDAIFVSYFTVCPKLEDMETYIQNFLHSVGAKNEFWILGNRPYKNKGGIKSLKRFEEITSFVGYLDKIS</sequence>
<reference evidence="6 7" key="1">
    <citation type="submission" date="2019-01" db="EMBL/GenBank/DDBJ databases">
        <title>Complete genome sequencing of Aequorivita sp. H23M31.</title>
        <authorList>
            <person name="Bae J.-W."/>
        </authorList>
    </citation>
    <scope>NUCLEOTIDE SEQUENCE [LARGE SCALE GENOMIC DNA]</scope>
    <source>
        <strain evidence="6 7">H23M31</strain>
    </source>
</reference>
<dbReference type="GO" id="GO:0046872">
    <property type="term" value="F:metal ion binding"/>
    <property type="evidence" value="ECO:0007669"/>
    <property type="project" value="InterPro"/>
</dbReference>
<proteinExistence type="predicted"/>
<dbReference type="InterPro" id="IPR047057">
    <property type="entry name" value="MerR_fam"/>
</dbReference>
<dbReference type="Pfam" id="PF02607">
    <property type="entry name" value="B12-binding_2"/>
    <property type="match status" value="1"/>
</dbReference>
<evidence type="ECO:0000313" key="6">
    <source>
        <dbReference type="EMBL" id="QAA81125.1"/>
    </source>
</evidence>
<dbReference type="InterPro" id="IPR003759">
    <property type="entry name" value="Cbl-bd_cap"/>
</dbReference>
<evidence type="ECO:0000256" key="3">
    <source>
        <dbReference type="ARBA" id="ARBA00023125"/>
    </source>
</evidence>
<dbReference type="Gene3D" id="1.10.1660.10">
    <property type="match status" value="1"/>
</dbReference>
<accession>A0A410G1K6</accession>
<dbReference type="OrthoDB" id="9800334at2"/>
<dbReference type="GO" id="GO:0031419">
    <property type="term" value="F:cobalamin binding"/>
    <property type="evidence" value="ECO:0007669"/>
    <property type="project" value="InterPro"/>
</dbReference>
<organism evidence="6 7">
    <name type="scientific">Aequorivita ciconiae</name>
    <dbReference type="NCBI Taxonomy" id="2494375"/>
    <lineage>
        <taxon>Bacteria</taxon>
        <taxon>Pseudomonadati</taxon>
        <taxon>Bacteroidota</taxon>
        <taxon>Flavobacteriia</taxon>
        <taxon>Flavobacteriales</taxon>
        <taxon>Flavobacteriaceae</taxon>
        <taxon>Aequorivita</taxon>
    </lineage>
</organism>
<dbReference type="GO" id="GO:0003700">
    <property type="term" value="F:DNA-binding transcription factor activity"/>
    <property type="evidence" value="ECO:0007669"/>
    <property type="project" value="InterPro"/>
</dbReference>
<dbReference type="SMART" id="SM00422">
    <property type="entry name" value="HTH_MERR"/>
    <property type="match status" value="1"/>
</dbReference>
<dbReference type="SUPFAM" id="SSF52242">
    <property type="entry name" value="Cobalamin (vitamin B12)-binding domain"/>
    <property type="match status" value="1"/>
</dbReference>
<name>A0A410G1K6_9FLAO</name>
<dbReference type="KEGG" id="aev:EI546_05005"/>
<keyword evidence="2" id="KW-0805">Transcription regulation</keyword>